<dbReference type="AlphaFoldDB" id="A0A0L0TDE9"/>
<dbReference type="InterPro" id="IPR042080">
    <property type="entry name" value="RNA_2'-PTrans_N"/>
</dbReference>
<evidence type="ECO:0000313" key="8">
    <source>
        <dbReference type="EMBL" id="KNE72752.1"/>
    </source>
</evidence>
<dbReference type="GO" id="GO:0006388">
    <property type="term" value="P:tRNA splicing, via endonucleolytic cleavage and ligation"/>
    <property type="evidence" value="ECO:0007669"/>
    <property type="project" value="TreeGrafter"/>
</dbReference>
<evidence type="ECO:0000256" key="2">
    <source>
        <dbReference type="ARBA" id="ARBA00009836"/>
    </source>
</evidence>
<dbReference type="Gene3D" id="1.10.10.970">
    <property type="entry name" value="RNA 2'-phosphotransferase, Tpt1/KptA family, N-terminal domain"/>
    <property type="match status" value="1"/>
</dbReference>
<evidence type="ECO:0000313" key="9">
    <source>
        <dbReference type="Proteomes" id="UP000054350"/>
    </source>
</evidence>
<evidence type="ECO:0000256" key="6">
    <source>
        <dbReference type="ARBA" id="ARBA00047949"/>
    </source>
</evidence>
<comment type="catalytic activity">
    <reaction evidence="6">
        <text>2'-phospho-[ligated tRNA] + NAD(+) = mature tRNA + ADP-alpha-D-ribose 1'',2''-cyclic phosphate + nicotinamide</text>
        <dbReference type="Rhea" id="RHEA:23324"/>
        <dbReference type="Rhea" id="RHEA-COMP:11106"/>
        <dbReference type="Rhea" id="RHEA-COMP:11107"/>
        <dbReference type="ChEBI" id="CHEBI:17154"/>
        <dbReference type="ChEBI" id="CHEBI:57540"/>
        <dbReference type="ChEBI" id="CHEBI:76596"/>
        <dbReference type="ChEBI" id="CHEBI:82883"/>
        <dbReference type="ChEBI" id="CHEBI:85027"/>
        <dbReference type="EC" id="2.7.1.160"/>
    </reaction>
</comment>
<keyword evidence="9" id="KW-1185">Reference proteome</keyword>
<keyword evidence="4" id="KW-0808">Transferase</keyword>
<dbReference type="GO" id="GO:0000215">
    <property type="term" value="F:tRNA 2'-phosphotransferase activity"/>
    <property type="evidence" value="ECO:0007669"/>
    <property type="project" value="UniProtKB-EC"/>
</dbReference>
<evidence type="ECO:0000256" key="4">
    <source>
        <dbReference type="ARBA" id="ARBA00022679"/>
    </source>
</evidence>
<organism evidence="8 9">
    <name type="scientific">Allomyces macrogynus (strain ATCC 38327)</name>
    <name type="common">Allomyces javanicus var. macrogynus</name>
    <dbReference type="NCBI Taxonomy" id="578462"/>
    <lineage>
        <taxon>Eukaryota</taxon>
        <taxon>Fungi</taxon>
        <taxon>Fungi incertae sedis</taxon>
        <taxon>Blastocladiomycota</taxon>
        <taxon>Blastocladiomycetes</taxon>
        <taxon>Blastocladiales</taxon>
        <taxon>Blastocladiaceae</taxon>
        <taxon>Allomyces</taxon>
    </lineage>
</organism>
<dbReference type="EC" id="2.7.1.160" evidence="3"/>
<dbReference type="InterPro" id="IPR002745">
    <property type="entry name" value="Ptrans_KptA/Tpt1"/>
</dbReference>
<dbReference type="STRING" id="578462.A0A0L0TDE9"/>
<evidence type="ECO:0000256" key="3">
    <source>
        <dbReference type="ARBA" id="ARBA00012007"/>
    </source>
</evidence>
<evidence type="ECO:0000256" key="1">
    <source>
        <dbReference type="ARBA" id="ARBA00003343"/>
    </source>
</evidence>
<dbReference type="OMA" id="HATWPKI"/>
<comment type="similarity">
    <text evidence="2">Belongs to the KptA/TPT1 family.</text>
</comment>
<dbReference type="EMBL" id="GG745383">
    <property type="protein sequence ID" value="KNE72752.1"/>
    <property type="molecule type" value="Genomic_DNA"/>
</dbReference>
<name>A0A0L0TDE9_ALLM3</name>
<comment type="function">
    <text evidence="1">Catalyzes the last step of tRNA splicing, the transfer of the splice junction 2'-phosphate from ligated tRNA to NAD to produce ADP-ribose 1''-2'' cyclic phosphate.</text>
</comment>
<accession>A0A0L0TDE9</accession>
<dbReference type="SUPFAM" id="SSF56399">
    <property type="entry name" value="ADP-ribosylation"/>
    <property type="match status" value="1"/>
</dbReference>
<keyword evidence="5" id="KW-0520">NAD</keyword>
<dbReference type="InterPro" id="IPR042081">
    <property type="entry name" value="RNA_2'-PTrans_C"/>
</dbReference>
<sequence>MSTPTPQSTSTRQPTANSGSAHSGEGGRGQGRSRGRGGRGGGGRPSSAPRGDGGEGAPHDVQLSKALSRVLRHAADEMGIHISPDGWVLVDHLLAHPRFKKYTFADVQAAVNNNDKKRFALRRRPVPPADAPPADHDDPFIGKWEIKANQGHSLRSVIDLDLTPLTPATLPDTVVHGTSRLAWAKIQEDGLRPMARHHVHCAKGLPGDSGVISGMRRACDVHVFIDVAKAMEDGMPWFESPNGVVLSAGLDGVIAPKYFSKVTDRSGNVLWPPGGAGAATAQGQV</sequence>
<proteinExistence type="inferred from homology"/>
<reference evidence="9" key="2">
    <citation type="submission" date="2009-11" db="EMBL/GenBank/DDBJ databases">
        <title>The Genome Sequence of Allomyces macrogynus strain ATCC 38327.</title>
        <authorList>
            <consortium name="The Broad Institute Genome Sequencing Platform"/>
            <person name="Russ C."/>
            <person name="Cuomo C."/>
            <person name="Shea T."/>
            <person name="Young S.K."/>
            <person name="Zeng Q."/>
            <person name="Koehrsen M."/>
            <person name="Haas B."/>
            <person name="Borodovsky M."/>
            <person name="Guigo R."/>
            <person name="Alvarado L."/>
            <person name="Berlin A."/>
            <person name="Borenstein D."/>
            <person name="Chen Z."/>
            <person name="Engels R."/>
            <person name="Freedman E."/>
            <person name="Gellesch M."/>
            <person name="Goldberg J."/>
            <person name="Griggs A."/>
            <person name="Gujja S."/>
            <person name="Heiman D."/>
            <person name="Hepburn T."/>
            <person name="Howarth C."/>
            <person name="Jen D."/>
            <person name="Larson L."/>
            <person name="Lewis B."/>
            <person name="Mehta T."/>
            <person name="Park D."/>
            <person name="Pearson M."/>
            <person name="Roberts A."/>
            <person name="Saif S."/>
            <person name="Shenoy N."/>
            <person name="Sisk P."/>
            <person name="Stolte C."/>
            <person name="Sykes S."/>
            <person name="Walk T."/>
            <person name="White J."/>
            <person name="Yandava C."/>
            <person name="Burger G."/>
            <person name="Gray M.W."/>
            <person name="Holland P.W.H."/>
            <person name="King N."/>
            <person name="Lang F.B.F."/>
            <person name="Roger A.J."/>
            <person name="Ruiz-Trillo I."/>
            <person name="Lander E."/>
            <person name="Nusbaum C."/>
        </authorList>
    </citation>
    <scope>NUCLEOTIDE SEQUENCE [LARGE SCALE GENOMIC DNA]</scope>
    <source>
        <strain evidence="9">ATCC 38327</strain>
    </source>
</reference>
<feature type="region of interest" description="Disordered" evidence="7">
    <location>
        <begin position="1"/>
        <end position="60"/>
    </location>
</feature>
<evidence type="ECO:0000256" key="5">
    <source>
        <dbReference type="ARBA" id="ARBA00023027"/>
    </source>
</evidence>
<reference evidence="8 9" key="1">
    <citation type="submission" date="2009-11" db="EMBL/GenBank/DDBJ databases">
        <title>Annotation of Allomyces macrogynus ATCC 38327.</title>
        <authorList>
            <consortium name="The Broad Institute Genome Sequencing Platform"/>
            <person name="Russ C."/>
            <person name="Cuomo C."/>
            <person name="Burger G."/>
            <person name="Gray M.W."/>
            <person name="Holland P.W.H."/>
            <person name="King N."/>
            <person name="Lang F.B.F."/>
            <person name="Roger A.J."/>
            <person name="Ruiz-Trillo I."/>
            <person name="Young S.K."/>
            <person name="Zeng Q."/>
            <person name="Gargeya S."/>
            <person name="Fitzgerald M."/>
            <person name="Haas B."/>
            <person name="Abouelleil A."/>
            <person name="Alvarado L."/>
            <person name="Arachchi H.M."/>
            <person name="Berlin A."/>
            <person name="Chapman S.B."/>
            <person name="Gearin G."/>
            <person name="Goldberg J."/>
            <person name="Griggs A."/>
            <person name="Gujja S."/>
            <person name="Hansen M."/>
            <person name="Heiman D."/>
            <person name="Howarth C."/>
            <person name="Larimer J."/>
            <person name="Lui A."/>
            <person name="MacDonald P.J.P."/>
            <person name="McCowen C."/>
            <person name="Montmayeur A."/>
            <person name="Murphy C."/>
            <person name="Neiman D."/>
            <person name="Pearson M."/>
            <person name="Priest M."/>
            <person name="Roberts A."/>
            <person name="Saif S."/>
            <person name="Shea T."/>
            <person name="Sisk P."/>
            <person name="Stolte C."/>
            <person name="Sykes S."/>
            <person name="Wortman J."/>
            <person name="Nusbaum C."/>
            <person name="Birren B."/>
        </authorList>
    </citation>
    <scope>NUCLEOTIDE SEQUENCE [LARGE SCALE GENOMIC DNA]</scope>
    <source>
        <strain evidence="8 9">ATCC 38327</strain>
    </source>
</reference>
<protein>
    <recommendedName>
        <fullName evidence="3">2'-phosphotransferase</fullName>
        <ecNumber evidence="3">2.7.1.160</ecNumber>
    </recommendedName>
</protein>
<dbReference type="VEuPathDB" id="FungiDB:AMAG_17081"/>
<dbReference type="Gene3D" id="3.20.170.30">
    <property type="match status" value="1"/>
</dbReference>
<dbReference type="PANTHER" id="PTHR12684">
    <property type="entry name" value="PUTATIVE PHOSPHOTRANSFERASE"/>
    <property type="match status" value="1"/>
</dbReference>
<gene>
    <name evidence="8" type="ORF">AMAG_17081</name>
</gene>
<dbReference type="eggNOG" id="KOG2278">
    <property type="taxonomic scope" value="Eukaryota"/>
</dbReference>
<dbReference type="OrthoDB" id="419694at2759"/>
<evidence type="ECO:0000256" key="7">
    <source>
        <dbReference type="SAM" id="MobiDB-lite"/>
    </source>
</evidence>
<feature type="compositionally biased region" description="Low complexity" evidence="7">
    <location>
        <begin position="1"/>
        <end position="23"/>
    </location>
</feature>
<dbReference type="Proteomes" id="UP000054350">
    <property type="component" value="Unassembled WGS sequence"/>
</dbReference>
<dbReference type="PANTHER" id="PTHR12684:SF2">
    <property type="entry name" value="TRNA 2'-PHOSPHOTRANSFERASE 1"/>
    <property type="match status" value="1"/>
</dbReference>
<dbReference type="Pfam" id="PF01885">
    <property type="entry name" value="PTS_2-RNA"/>
    <property type="match status" value="1"/>
</dbReference>